<dbReference type="InterPro" id="IPR017441">
    <property type="entry name" value="Protein_kinase_ATP_BS"/>
</dbReference>
<dbReference type="InterPro" id="IPR011009">
    <property type="entry name" value="Kinase-like_dom_sf"/>
</dbReference>
<dbReference type="OrthoDB" id="5337378at2759"/>
<dbReference type="AlphaFoldDB" id="A0A9P7Y568"/>
<keyword evidence="3" id="KW-0418">Kinase</keyword>
<evidence type="ECO:0000256" key="4">
    <source>
        <dbReference type="ARBA" id="ARBA00022840"/>
    </source>
</evidence>
<reference evidence="9" key="1">
    <citation type="submission" date="2021-06" db="EMBL/GenBank/DDBJ databases">
        <title>Genome Sequence of Mortierella hyaline Strain SCG-10, a Cold-Adapted, Nitrate-Reducing Fungus Isolated from Soil in Minnesota, USA.</title>
        <authorList>
            <person name="Aldossari N."/>
        </authorList>
    </citation>
    <scope>NUCLEOTIDE SEQUENCE</scope>
    <source>
        <strain evidence="9">SCG-10</strain>
    </source>
</reference>
<keyword evidence="10" id="KW-1185">Reference proteome</keyword>
<name>A0A9P7Y568_9FUNG</name>
<dbReference type="Pfam" id="PF00069">
    <property type="entry name" value="Pkinase"/>
    <property type="match status" value="1"/>
</dbReference>
<evidence type="ECO:0000256" key="3">
    <source>
        <dbReference type="ARBA" id="ARBA00022777"/>
    </source>
</evidence>
<protein>
    <recommendedName>
        <fullName evidence="8">Protein kinase domain-containing protein</fullName>
    </recommendedName>
</protein>
<comment type="caution">
    <text evidence="9">The sequence shown here is derived from an EMBL/GenBank/DDBJ whole genome shotgun (WGS) entry which is preliminary data.</text>
</comment>
<evidence type="ECO:0000256" key="1">
    <source>
        <dbReference type="ARBA" id="ARBA00022679"/>
    </source>
</evidence>
<evidence type="ECO:0000313" key="9">
    <source>
        <dbReference type="EMBL" id="KAG9072947.1"/>
    </source>
</evidence>
<dbReference type="InterPro" id="IPR008271">
    <property type="entry name" value="Ser/Thr_kinase_AS"/>
</dbReference>
<keyword evidence="2 6" id="KW-0547">Nucleotide-binding</keyword>
<dbReference type="PROSITE" id="PS00108">
    <property type="entry name" value="PROTEIN_KINASE_ST"/>
    <property type="match status" value="1"/>
</dbReference>
<dbReference type="GO" id="GO:0110031">
    <property type="term" value="P:negative regulation of G2/MI transition of meiotic cell cycle"/>
    <property type="evidence" value="ECO:0007669"/>
    <property type="project" value="TreeGrafter"/>
</dbReference>
<evidence type="ECO:0000313" key="10">
    <source>
        <dbReference type="Proteomes" id="UP000707451"/>
    </source>
</evidence>
<feature type="domain" description="Protein kinase" evidence="8">
    <location>
        <begin position="306"/>
        <end position="625"/>
    </location>
</feature>
<dbReference type="SMART" id="SM00220">
    <property type="entry name" value="S_TKc"/>
    <property type="match status" value="1"/>
</dbReference>
<dbReference type="GO" id="GO:0005737">
    <property type="term" value="C:cytoplasm"/>
    <property type="evidence" value="ECO:0007669"/>
    <property type="project" value="TreeGrafter"/>
</dbReference>
<dbReference type="InterPro" id="IPR050339">
    <property type="entry name" value="CC_SR_Kinase"/>
</dbReference>
<sequence>MTSKGKQTQRDTQPENTSEAGEAMDVDQQHQEENNDGADDSDTDSTISSSLPNSFLSAGLKTLEQRRVSTSGLATPLHTRNPMLLEGERAAAMVPRRRVMKTPPPIGDDDFISTPSKIHGSTAPLVKPTFARPGSLLSKMTDNGSLLGKHPQTPSPGEETLRSKGFKSLSSKENDAPVRILDFSKPSTPEPSGGSIYSPVLAPNFGTPPGTPRQNDPLNFSFLTRTASVNSPFGNDGENNPFLGSPKPKARFEMDYLSESQWYSEYPHHLTEEYLEDLFRLDRRVMFSKGKAGSRLYPDYLTTNFYVNEIVLGAGEHADVLKVQSKNSKEFYAVKRLLRTVQGAMERKRYLNEVRNMWRVEKSPNVLQLLEAWEQKGKIYMRMELCKLGSLQSALLAQKKYGGFDEKRTWKCLTDLASGLRAIHDSNIIHLDIKPENIFITAAGALKIGDFGHSIAYPVEKKDITEGDKFYMAQELLNGHCGKYSDIFSLGMTIYEMITNQSGDLPGEGRHWHELRDGDFSLENITDQGRNFIEGALDTPPNEPSSTATSTASTTASSLTAVMSASPLSGSSVSAPFESVLGSSILKSSHQRVFSEDLVELMKEMMQPDYLMRPSTSSILSHPKIQRILGKRNDAASKGARTEEAMSGLLLQSV</sequence>
<dbReference type="SUPFAM" id="SSF56112">
    <property type="entry name" value="Protein kinase-like (PK-like)"/>
    <property type="match status" value="1"/>
</dbReference>
<feature type="region of interest" description="Disordered" evidence="7">
    <location>
        <begin position="1"/>
        <end position="53"/>
    </location>
</feature>
<evidence type="ECO:0000256" key="5">
    <source>
        <dbReference type="ARBA" id="ARBA00037982"/>
    </source>
</evidence>
<dbReference type="GO" id="GO:0005524">
    <property type="term" value="F:ATP binding"/>
    <property type="evidence" value="ECO:0007669"/>
    <property type="project" value="UniProtKB-UniRule"/>
</dbReference>
<comment type="similarity">
    <text evidence="5">Belongs to the protein kinase superfamily. Ser/Thr protein kinase family. GCN2 subfamily.</text>
</comment>
<dbReference type="PROSITE" id="PS50011">
    <property type="entry name" value="PROTEIN_KINASE_DOM"/>
    <property type="match status" value="1"/>
</dbReference>
<dbReference type="Proteomes" id="UP000707451">
    <property type="component" value="Unassembled WGS sequence"/>
</dbReference>
<proteinExistence type="inferred from homology"/>
<evidence type="ECO:0000256" key="2">
    <source>
        <dbReference type="ARBA" id="ARBA00022741"/>
    </source>
</evidence>
<dbReference type="PANTHER" id="PTHR11042">
    <property type="entry name" value="EUKARYOTIC TRANSLATION INITIATION FACTOR 2-ALPHA KINASE EIF2-ALPHA KINASE -RELATED"/>
    <property type="match status" value="1"/>
</dbReference>
<organism evidence="9 10">
    <name type="scientific">Linnemannia hyalina</name>
    <dbReference type="NCBI Taxonomy" id="64524"/>
    <lineage>
        <taxon>Eukaryota</taxon>
        <taxon>Fungi</taxon>
        <taxon>Fungi incertae sedis</taxon>
        <taxon>Mucoromycota</taxon>
        <taxon>Mortierellomycotina</taxon>
        <taxon>Mortierellomycetes</taxon>
        <taxon>Mortierellales</taxon>
        <taxon>Mortierellaceae</taxon>
        <taxon>Linnemannia</taxon>
    </lineage>
</organism>
<dbReference type="EMBL" id="JAHRHY010000001">
    <property type="protein sequence ID" value="KAG9072947.1"/>
    <property type="molecule type" value="Genomic_DNA"/>
</dbReference>
<gene>
    <name evidence="9" type="ORF">KI688_000728</name>
</gene>
<dbReference type="PROSITE" id="PS00107">
    <property type="entry name" value="PROTEIN_KINASE_ATP"/>
    <property type="match status" value="1"/>
</dbReference>
<evidence type="ECO:0000259" key="8">
    <source>
        <dbReference type="PROSITE" id="PS50011"/>
    </source>
</evidence>
<keyword evidence="4 6" id="KW-0067">ATP-binding</keyword>
<evidence type="ECO:0000256" key="7">
    <source>
        <dbReference type="SAM" id="MobiDB-lite"/>
    </source>
</evidence>
<accession>A0A9P7Y568</accession>
<dbReference type="Gene3D" id="1.10.510.10">
    <property type="entry name" value="Transferase(Phosphotransferase) domain 1"/>
    <property type="match status" value="1"/>
</dbReference>
<feature type="region of interest" description="Disordered" evidence="7">
    <location>
        <begin position="141"/>
        <end position="217"/>
    </location>
</feature>
<dbReference type="PANTHER" id="PTHR11042:SF190">
    <property type="entry name" value="MITOSIS INHIBITOR PROTEIN KINASE MIK1"/>
    <property type="match status" value="1"/>
</dbReference>
<dbReference type="Gene3D" id="3.30.200.20">
    <property type="entry name" value="Phosphorylase Kinase, domain 1"/>
    <property type="match status" value="1"/>
</dbReference>
<dbReference type="InterPro" id="IPR000719">
    <property type="entry name" value="Prot_kinase_dom"/>
</dbReference>
<feature type="binding site" evidence="6">
    <location>
        <position position="335"/>
    </location>
    <ligand>
        <name>ATP</name>
        <dbReference type="ChEBI" id="CHEBI:30616"/>
    </ligand>
</feature>
<dbReference type="GO" id="GO:0004672">
    <property type="term" value="F:protein kinase activity"/>
    <property type="evidence" value="ECO:0007669"/>
    <property type="project" value="InterPro"/>
</dbReference>
<dbReference type="GO" id="GO:0005634">
    <property type="term" value="C:nucleus"/>
    <property type="evidence" value="ECO:0007669"/>
    <property type="project" value="TreeGrafter"/>
</dbReference>
<evidence type="ECO:0000256" key="6">
    <source>
        <dbReference type="PROSITE-ProRule" id="PRU10141"/>
    </source>
</evidence>
<feature type="compositionally biased region" description="Acidic residues" evidence="7">
    <location>
        <begin position="34"/>
        <end position="43"/>
    </location>
</feature>
<keyword evidence="1" id="KW-0808">Transferase</keyword>